<evidence type="ECO:0000313" key="2">
    <source>
        <dbReference type="Proteomes" id="UP000785679"/>
    </source>
</evidence>
<name>A0A8J8NWM9_HALGN</name>
<reference evidence="1" key="1">
    <citation type="submission" date="2019-06" db="EMBL/GenBank/DDBJ databases">
        <authorList>
            <person name="Zheng W."/>
        </authorList>
    </citation>
    <scope>NUCLEOTIDE SEQUENCE</scope>
    <source>
        <strain evidence="1">QDHG01</strain>
    </source>
</reference>
<dbReference type="Proteomes" id="UP000785679">
    <property type="component" value="Unassembled WGS sequence"/>
</dbReference>
<protein>
    <submittedName>
        <fullName evidence="1">Uncharacterized protein</fullName>
    </submittedName>
</protein>
<gene>
    <name evidence="1" type="ORF">FGO68_gene14275</name>
</gene>
<comment type="caution">
    <text evidence="1">The sequence shown here is derived from an EMBL/GenBank/DDBJ whole genome shotgun (WGS) entry which is preliminary data.</text>
</comment>
<dbReference type="EMBL" id="RRYP01005944">
    <property type="protein sequence ID" value="TNV81610.1"/>
    <property type="molecule type" value="Genomic_DNA"/>
</dbReference>
<proteinExistence type="predicted"/>
<sequence length="662" mass="77336">MGTIESAPQATDVKEKGPTIGKIHSRFILLEILSYSFDQRDGKYFLCQISHSTVTFLVYNSKYLLRILKQNKIKPIKIDSPQYFLRFGEKKNPIYNENIELNGFTLFQLGQLQRLLGSKKLKKFNFHSLVLQQSSIEEENLWVNRYEFQFKEMTITSLYEVVQLRELLKEGKSGVHMLKIIDERSDLEEAVKQIEELAIVADFKFVKVTHLCLKMQGDNSTIETYLKYLRPREKDGTLTVEMYQVDDKELKRIIEIIKRLQIKPSTFVLILQHSNQELITMFSQTKIAHTQYIKLNYFRQDYFPILNVDSQGREQIDDEALQQFTQNFNNYVKLNESEVNMNVNKFFESYKMFKKLGIKRFLIEINNEDFDLENNLQKLQKKPIDIEMKGEIVLNETHVHNQIQTFMGELLDLVLTKFPNIFILTINENQATTFKCSEVTHLLEYQELSNLERLIICFHSPLNIPVYMKLLGKVRGTLKYFRIGSIITSYQRGYQRETAPIQSPLSLLEPLKQSTIIETIKIVGLDYSLKPKEIPLLGTFPLLTKLTLDFYDAPSLQQLLKQQFNHSLVNLQYLTLLQEIPGLEEAIGGPHKSLRTVSYSKMTGYIKYSYVTLEETLKIVEGKVYGFRFYAPFELPKAYQGHCPDAILFDLKTELKKYATPF</sequence>
<keyword evidence="2" id="KW-1185">Reference proteome</keyword>
<organism evidence="1 2">
    <name type="scientific">Halteria grandinella</name>
    <dbReference type="NCBI Taxonomy" id="5974"/>
    <lineage>
        <taxon>Eukaryota</taxon>
        <taxon>Sar</taxon>
        <taxon>Alveolata</taxon>
        <taxon>Ciliophora</taxon>
        <taxon>Intramacronucleata</taxon>
        <taxon>Spirotrichea</taxon>
        <taxon>Stichotrichia</taxon>
        <taxon>Sporadotrichida</taxon>
        <taxon>Halteriidae</taxon>
        <taxon>Halteria</taxon>
    </lineage>
</organism>
<dbReference type="AlphaFoldDB" id="A0A8J8NWM9"/>
<evidence type="ECO:0000313" key="1">
    <source>
        <dbReference type="EMBL" id="TNV81610.1"/>
    </source>
</evidence>
<accession>A0A8J8NWM9</accession>